<reference evidence="4" key="1">
    <citation type="submission" date="2020-12" db="EMBL/GenBank/DDBJ databases">
        <title>Hymenobacter sp.</title>
        <authorList>
            <person name="Kim M.K."/>
        </authorList>
    </citation>
    <scope>NUCLEOTIDE SEQUENCE [LARGE SCALE GENOMIC DNA]</scope>
    <source>
        <strain evidence="4">BT553</strain>
    </source>
</reference>
<dbReference type="Proteomes" id="UP000640426">
    <property type="component" value="Unassembled WGS sequence"/>
</dbReference>
<gene>
    <name evidence="3" type="ORF">JAO74_16965</name>
</gene>
<evidence type="ECO:0000313" key="4">
    <source>
        <dbReference type="Proteomes" id="UP000640426"/>
    </source>
</evidence>
<dbReference type="EMBL" id="JAELXS010000013">
    <property type="protein sequence ID" value="MBJ6123480.1"/>
    <property type="molecule type" value="Genomic_DNA"/>
</dbReference>
<name>A0ABS0XUP0_9SPHN</name>
<evidence type="ECO:0000256" key="1">
    <source>
        <dbReference type="SAM" id="MobiDB-lite"/>
    </source>
</evidence>
<keyword evidence="2" id="KW-0472">Membrane</keyword>
<keyword evidence="2" id="KW-1133">Transmembrane helix</keyword>
<organism evidence="3 4">
    <name type="scientific">Sphingomonas mollis</name>
    <dbReference type="NCBI Taxonomy" id="2795726"/>
    <lineage>
        <taxon>Bacteria</taxon>
        <taxon>Pseudomonadati</taxon>
        <taxon>Pseudomonadota</taxon>
        <taxon>Alphaproteobacteria</taxon>
        <taxon>Sphingomonadales</taxon>
        <taxon>Sphingomonadaceae</taxon>
        <taxon>Sphingomonas</taxon>
    </lineage>
</organism>
<protein>
    <submittedName>
        <fullName evidence="3">Uncharacterized protein</fullName>
    </submittedName>
</protein>
<proteinExistence type="predicted"/>
<keyword evidence="2" id="KW-0812">Transmembrane</keyword>
<comment type="caution">
    <text evidence="3">The sequence shown here is derived from an EMBL/GenBank/DDBJ whole genome shotgun (WGS) entry which is preliminary data.</text>
</comment>
<evidence type="ECO:0000313" key="3">
    <source>
        <dbReference type="EMBL" id="MBJ6123480.1"/>
    </source>
</evidence>
<dbReference type="RefSeq" id="WP_199040994.1">
    <property type="nucleotide sequence ID" value="NZ_JAELXS010000013.1"/>
</dbReference>
<feature type="region of interest" description="Disordered" evidence="1">
    <location>
        <begin position="61"/>
        <end position="80"/>
    </location>
</feature>
<feature type="transmembrane region" description="Helical" evidence="2">
    <location>
        <begin position="13"/>
        <end position="30"/>
    </location>
</feature>
<evidence type="ECO:0000256" key="2">
    <source>
        <dbReference type="SAM" id="Phobius"/>
    </source>
</evidence>
<sequence>MRSTNNPSRSFDLKLSLILMLIVSVCFIGYRMSHRGTAPNEVACAPGQENVTDCNQQMANEATGNDETQRERQMEGAVPK</sequence>
<keyword evidence="4" id="KW-1185">Reference proteome</keyword>
<accession>A0ABS0XUP0</accession>